<keyword evidence="1" id="KW-0805">Transcription regulation</keyword>
<dbReference type="InterPro" id="IPR001845">
    <property type="entry name" value="HTH_ArsR_DNA-bd_dom"/>
</dbReference>
<evidence type="ECO:0000259" key="4">
    <source>
        <dbReference type="PROSITE" id="PS50987"/>
    </source>
</evidence>
<dbReference type="AlphaFoldDB" id="A0A1F4TJ66"/>
<dbReference type="Proteomes" id="UP000178951">
    <property type="component" value="Unassembled WGS sequence"/>
</dbReference>
<keyword evidence="3" id="KW-0804">Transcription</keyword>
<evidence type="ECO:0000313" key="6">
    <source>
        <dbReference type="Proteomes" id="UP000178951"/>
    </source>
</evidence>
<sequence>MKELYEMHADICKTLANPKRIEIINTLRDKELSAGKLLGSLKIKKANLSQHLAVMRAKGIVRARRAGLNIFYRIANPKVIKACDIMRQVLIEHLAEANKTANKWGKQKHES</sequence>
<accession>A0A1F4TJ66</accession>
<dbReference type="Pfam" id="PF01022">
    <property type="entry name" value="HTH_5"/>
    <property type="match status" value="1"/>
</dbReference>
<dbReference type="GO" id="GO:0003677">
    <property type="term" value="F:DNA binding"/>
    <property type="evidence" value="ECO:0007669"/>
    <property type="project" value="UniProtKB-KW"/>
</dbReference>
<dbReference type="EMBL" id="MEUF01000072">
    <property type="protein sequence ID" value="OGC32781.1"/>
    <property type="molecule type" value="Genomic_DNA"/>
</dbReference>
<dbReference type="InterPro" id="IPR011991">
    <property type="entry name" value="ArsR-like_HTH"/>
</dbReference>
<name>A0A1F4TJ66_UNCSA</name>
<dbReference type="InterPro" id="IPR036390">
    <property type="entry name" value="WH_DNA-bd_sf"/>
</dbReference>
<dbReference type="PANTHER" id="PTHR43132">
    <property type="entry name" value="ARSENICAL RESISTANCE OPERON REPRESSOR ARSR-RELATED"/>
    <property type="match status" value="1"/>
</dbReference>
<dbReference type="SUPFAM" id="SSF46785">
    <property type="entry name" value="Winged helix' DNA-binding domain"/>
    <property type="match status" value="1"/>
</dbReference>
<dbReference type="PANTHER" id="PTHR43132:SF2">
    <property type="entry name" value="ARSENICAL RESISTANCE OPERON REPRESSOR ARSR-RELATED"/>
    <property type="match status" value="1"/>
</dbReference>
<evidence type="ECO:0000256" key="2">
    <source>
        <dbReference type="ARBA" id="ARBA00023125"/>
    </source>
</evidence>
<evidence type="ECO:0000256" key="1">
    <source>
        <dbReference type="ARBA" id="ARBA00023015"/>
    </source>
</evidence>
<reference evidence="5 6" key="1">
    <citation type="journal article" date="2016" name="Nat. Commun.">
        <title>Thousands of microbial genomes shed light on interconnected biogeochemical processes in an aquifer system.</title>
        <authorList>
            <person name="Anantharaman K."/>
            <person name="Brown C.T."/>
            <person name="Hug L.A."/>
            <person name="Sharon I."/>
            <person name="Castelle C.J."/>
            <person name="Probst A.J."/>
            <person name="Thomas B.C."/>
            <person name="Singh A."/>
            <person name="Wilkins M.J."/>
            <person name="Karaoz U."/>
            <person name="Brodie E.L."/>
            <person name="Williams K.H."/>
            <person name="Hubbard S.S."/>
            <person name="Banfield J.F."/>
        </authorList>
    </citation>
    <scope>NUCLEOTIDE SEQUENCE [LARGE SCALE GENOMIC DNA]</scope>
</reference>
<comment type="caution">
    <text evidence="5">The sequence shown here is derived from an EMBL/GenBank/DDBJ whole genome shotgun (WGS) entry which is preliminary data.</text>
</comment>
<dbReference type="SMART" id="SM00418">
    <property type="entry name" value="HTH_ARSR"/>
    <property type="match status" value="1"/>
</dbReference>
<dbReference type="CDD" id="cd00090">
    <property type="entry name" value="HTH_ARSR"/>
    <property type="match status" value="1"/>
</dbReference>
<dbReference type="GO" id="GO:0003700">
    <property type="term" value="F:DNA-binding transcription factor activity"/>
    <property type="evidence" value="ECO:0007669"/>
    <property type="project" value="InterPro"/>
</dbReference>
<evidence type="ECO:0000256" key="3">
    <source>
        <dbReference type="ARBA" id="ARBA00023163"/>
    </source>
</evidence>
<dbReference type="PRINTS" id="PR00778">
    <property type="entry name" value="HTHARSR"/>
</dbReference>
<feature type="domain" description="HTH arsR-type" evidence="4">
    <location>
        <begin position="1"/>
        <end position="98"/>
    </location>
</feature>
<protein>
    <submittedName>
        <fullName evidence="5">Transcriptional regulator</fullName>
    </submittedName>
</protein>
<dbReference type="PROSITE" id="PS50987">
    <property type="entry name" value="HTH_ARSR_2"/>
    <property type="match status" value="1"/>
</dbReference>
<dbReference type="Gene3D" id="1.10.10.10">
    <property type="entry name" value="Winged helix-like DNA-binding domain superfamily/Winged helix DNA-binding domain"/>
    <property type="match status" value="1"/>
</dbReference>
<keyword evidence="2" id="KW-0238">DNA-binding</keyword>
<dbReference type="InterPro" id="IPR036388">
    <property type="entry name" value="WH-like_DNA-bd_sf"/>
</dbReference>
<dbReference type="NCBIfam" id="NF033788">
    <property type="entry name" value="HTH_metalloreg"/>
    <property type="match status" value="1"/>
</dbReference>
<organism evidence="5 6">
    <name type="scientific">candidate division WOR-1 bacterium RIFOXYB2_FULL_48_7</name>
    <dbReference type="NCBI Taxonomy" id="1802583"/>
    <lineage>
        <taxon>Bacteria</taxon>
        <taxon>Bacillati</taxon>
        <taxon>Saganbacteria</taxon>
    </lineage>
</organism>
<dbReference type="InterPro" id="IPR051011">
    <property type="entry name" value="Metal_resp_trans_reg"/>
</dbReference>
<dbReference type="STRING" id="1802583.A2311_00800"/>
<proteinExistence type="predicted"/>
<gene>
    <name evidence="5" type="ORF">A2311_00800</name>
</gene>
<evidence type="ECO:0000313" key="5">
    <source>
        <dbReference type="EMBL" id="OGC32781.1"/>
    </source>
</evidence>